<reference evidence="2" key="2">
    <citation type="journal article" date="2015" name="Fish Shellfish Immunol.">
        <title>Early steps in the European eel (Anguilla anguilla)-Vibrio vulnificus interaction in the gills: Role of the RtxA13 toxin.</title>
        <authorList>
            <person name="Callol A."/>
            <person name="Pajuelo D."/>
            <person name="Ebbesson L."/>
            <person name="Teles M."/>
            <person name="MacKenzie S."/>
            <person name="Amaro C."/>
        </authorList>
    </citation>
    <scope>NUCLEOTIDE SEQUENCE</scope>
</reference>
<accession>A0A0E9WNZ3</accession>
<dbReference type="AlphaFoldDB" id="A0A0E9WNZ3"/>
<protein>
    <submittedName>
        <fullName evidence="2">Uncharacterized protein</fullName>
    </submittedName>
</protein>
<evidence type="ECO:0000256" key="1">
    <source>
        <dbReference type="SAM" id="MobiDB-lite"/>
    </source>
</evidence>
<feature type="region of interest" description="Disordered" evidence="1">
    <location>
        <begin position="76"/>
        <end position="126"/>
    </location>
</feature>
<organism evidence="2">
    <name type="scientific">Anguilla anguilla</name>
    <name type="common">European freshwater eel</name>
    <name type="synonym">Muraena anguilla</name>
    <dbReference type="NCBI Taxonomy" id="7936"/>
    <lineage>
        <taxon>Eukaryota</taxon>
        <taxon>Metazoa</taxon>
        <taxon>Chordata</taxon>
        <taxon>Craniata</taxon>
        <taxon>Vertebrata</taxon>
        <taxon>Euteleostomi</taxon>
        <taxon>Actinopterygii</taxon>
        <taxon>Neopterygii</taxon>
        <taxon>Teleostei</taxon>
        <taxon>Anguilliformes</taxon>
        <taxon>Anguillidae</taxon>
        <taxon>Anguilla</taxon>
    </lineage>
</organism>
<dbReference type="EMBL" id="GBXM01016495">
    <property type="protein sequence ID" value="JAH92082.1"/>
    <property type="molecule type" value="Transcribed_RNA"/>
</dbReference>
<sequence length="126" mass="14550">MTMRHLIIRLHFSLEMYTHTGIACVYCSDKITTLFSLRRASAMRSAQLQLQISLKYYVSSCNAFLHSTMFLYKGKGNLSRKRKKERKSGYRFRGKKETDTSLAPLYSKSGTTHAKRRRNSKNSSSP</sequence>
<reference evidence="2" key="1">
    <citation type="submission" date="2014-11" db="EMBL/GenBank/DDBJ databases">
        <authorList>
            <person name="Amaro Gonzalez C."/>
        </authorList>
    </citation>
    <scope>NUCLEOTIDE SEQUENCE</scope>
</reference>
<feature type="compositionally biased region" description="Basic residues" evidence="1">
    <location>
        <begin position="78"/>
        <end position="94"/>
    </location>
</feature>
<proteinExistence type="predicted"/>
<evidence type="ECO:0000313" key="2">
    <source>
        <dbReference type="EMBL" id="JAH92082.1"/>
    </source>
</evidence>
<name>A0A0E9WNZ3_ANGAN</name>